<dbReference type="InterPro" id="IPR004370">
    <property type="entry name" value="4-OT-like_dom"/>
</dbReference>
<feature type="domain" description="4-oxalocrotonate tautomerase-like" evidence="2">
    <location>
        <begin position="2"/>
        <end position="56"/>
    </location>
</feature>
<dbReference type="Proteomes" id="UP001145353">
    <property type="component" value="Unassembled WGS sequence"/>
</dbReference>
<proteinExistence type="predicted"/>
<dbReference type="InterPro" id="IPR014347">
    <property type="entry name" value="Tautomerase/MIF_sf"/>
</dbReference>
<name>A0A9X3AWX6_9GAMM</name>
<comment type="caution">
    <text evidence="3">The sequence shown here is derived from an EMBL/GenBank/DDBJ whole genome shotgun (WGS) entry which is preliminary data.</text>
</comment>
<dbReference type="Gene3D" id="3.30.429.10">
    <property type="entry name" value="Macrophage Migration Inhibitory Factor"/>
    <property type="match status" value="1"/>
</dbReference>
<evidence type="ECO:0000313" key="4">
    <source>
        <dbReference type="Proteomes" id="UP001145353"/>
    </source>
</evidence>
<dbReference type="AlphaFoldDB" id="A0A9X3AWX6"/>
<evidence type="ECO:0000259" key="2">
    <source>
        <dbReference type="Pfam" id="PF01361"/>
    </source>
</evidence>
<evidence type="ECO:0000256" key="1">
    <source>
        <dbReference type="ARBA" id="ARBA00023235"/>
    </source>
</evidence>
<reference evidence="3" key="2">
    <citation type="journal article" date="2022" name="Syst. Appl. Microbiol.">
        <title>Chromohalobacter moromii sp. nov., a moderately halophilic bacterium isolated from lupine-based moromi fermentation.</title>
        <authorList>
            <person name="Lulf R.H."/>
            <person name="Hilgarth M."/>
            <person name="Ehrmann M.A."/>
        </authorList>
    </citation>
    <scope>NUCLEOTIDE SEQUENCE</scope>
    <source>
        <strain evidence="3">TMW 2.2304</strain>
    </source>
</reference>
<dbReference type="SUPFAM" id="SSF55331">
    <property type="entry name" value="Tautomerase/MIF"/>
    <property type="match status" value="1"/>
</dbReference>
<dbReference type="Pfam" id="PF01361">
    <property type="entry name" value="Tautomerase"/>
    <property type="match status" value="1"/>
</dbReference>
<evidence type="ECO:0000313" key="3">
    <source>
        <dbReference type="EMBL" id="MCT8504762.1"/>
    </source>
</evidence>
<organism evidence="3 4">
    <name type="scientific">Chromohalobacter moromii</name>
    <dbReference type="NCBI Taxonomy" id="2860329"/>
    <lineage>
        <taxon>Bacteria</taxon>
        <taxon>Pseudomonadati</taxon>
        <taxon>Pseudomonadota</taxon>
        <taxon>Gammaproteobacteria</taxon>
        <taxon>Oceanospirillales</taxon>
        <taxon>Halomonadaceae</taxon>
        <taxon>Chromohalobacter</taxon>
    </lineage>
</organism>
<dbReference type="RefSeq" id="WP_247639825.1">
    <property type="nucleotide sequence ID" value="NZ_JAHXCZ010000002.1"/>
</dbReference>
<dbReference type="EMBL" id="JAHXDE010000002">
    <property type="protein sequence ID" value="MCT8504762.1"/>
    <property type="molecule type" value="Genomic_DNA"/>
</dbReference>
<reference evidence="3" key="1">
    <citation type="submission" date="2021-07" db="EMBL/GenBank/DDBJ databases">
        <authorList>
            <person name="Luelf R.H."/>
        </authorList>
    </citation>
    <scope>NUCLEOTIDE SEQUENCE</scope>
    <source>
        <strain evidence="3">TMW 2.2304</strain>
    </source>
</reference>
<keyword evidence="1" id="KW-0413">Isomerase</keyword>
<sequence>MPVIHISTFKMTDQEKAQELLEEVTAAMHRVTGVPLDKISAYLTEVEPSRWTDAGVLGSDPTFQIRSRRKSYDEEKE</sequence>
<gene>
    <name evidence="3" type="ORF">KZO87_05195</name>
</gene>
<keyword evidence="4" id="KW-1185">Reference proteome</keyword>
<dbReference type="GO" id="GO:0016853">
    <property type="term" value="F:isomerase activity"/>
    <property type="evidence" value="ECO:0007669"/>
    <property type="project" value="UniProtKB-KW"/>
</dbReference>
<accession>A0A9X3AWX6</accession>
<protein>
    <submittedName>
        <fullName evidence="3">Tautomerase family protein</fullName>
    </submittedName>
</protein>